<dbReference type="Pfam" id="PF04018">
    <property type="entry name" value="VCA0040-like"/>
    <property type="match status" value="1"/>
</dbReference>
<keyword evidence="2" id="KW-0472">Membrane</keyword>
<organism evidence="3 4">
    <name type="scientific">Rhodococcus rhodnii</name>
    <dbReference type="NCBI Taxonomy" id="38312"/>
    <lineage>
        <taxon>Bacteria</taxon>
        <taxon>Bacillati</taxon>
        <taxon>Actinomycetota</taxon>
        <taxon>Actinomycetes</taxon>
        <taxon>Mycobacteriales</taxon>
        <taxon>Nocardiaceae</taxon>
        <taxon>Rhodococcus</taxon>
    </lineage>
</organism>
<dbReference type="PANTHER" id="PTHR37308">
    <property type="entry name" value="INTEGRAL MEMBRANE PROTEIN"/>
    <property type="match status" value="1"/>
</dbReference>
<dbReference type="EMBL" id="QRCM01000001">
    <property type="protein sequence ID" value="TXG92657.1"/>
    <property type="molecule type" value="Genomic_DNA"/>
</dbReference>
<dbReference type="Proteomes" id="UP000471120">
    <property type="component" value="Unassembled WGS sequence"/>
</dbReference>
<feature type="transmembrane region" description="Helical" evidence="2">
    <location>
        <begin position="149"/>
        <end position="178"/>
    </location>
</feature>
<dbReference type="PANTHER" id="PTHR37308:SF1">
    <property type="entry name" value="POLYPRENYL-PHOSPHATE TRANSPORTER"/>
    <property type="match status" value="1"/>
</dbReference>
<reference evidence="3 4" key="1">
    <citation type="submission" date="2018-07" db="EMBL/GenBank/DDBJ databases">
        <title>Genome sequence of Rhodococcus rhodnii ATCC 35071 from Rhodnius prolixus.</title>
        <authorList>
            <person name="Patel V."/>
            <person name="Vogel K.J."/>
        </authorList>
    </citation>
    <scope>NUCLEOTIDE SEQUENCE [LARGE SCALE GENOMIC DNA]</scope>
    <source>
        <strain evidence="3 4">ATCC 35071</strain>
    </source>
</reference>
<feature type="transmembrane region" description="Helical" evidence="2">
    <location>
        <begin position="63"/>
        <end position="86"/>
    </location>
</feature>
<evidence type="ECO:0000313" key="4">
    <source>
        <dbReference type="Proteomes" id="UP000471120"/>
    </source>
</evidence>
<feature type="transmembrane region" description="Helical" evidence="2">
    <location>
        <begin position="121"/>
        <end position="137"/>
    </location>
</feature>
<dbReference type="AlphaFoldDB" id="A0A6P2CIK1"/>
<evidence type="ECO:0000256" key="2">
    <source>
        <dbReference type="SAM" id="Phobius"/>
    </source>
</evidence>
<accession>A0A6P2CIK1</accession>
<feature type="region of interest" description="Disordered" evidence="1">
    <location>
        <begin position="291"/>
        <end position="329"/>
    </location>
</feature>
<evidence type="ECO:0000256" key="1">
    <source>
        <dbReference type="SAM" id="MobiDB-lite"/>
    </source>
</evidence>
<name>A0A6P2CIK1_9NOCA</name>
<keyword evidence="2" id="KW-1133">Transmembrane helix</keyword>
<keyword evidence="2" id="KW-0812">Transmembrane</keyword>
<feature type="compositionally biased region" description="Polar residues" evidence="1">
    <location>
        <begin position="306"/>
        <end position="316"/>
    </location>
</feature>
<comment type="caution">
    <text evidence="3">The sequence shown here is derived from an EMBL/GenBank/DDBJ whole genome shotgun (WGS) entry which is preliminary data.</text>
</comment>
<proteinExistence type="predicted"/>
<feature type="transmembrane region" description="Helical" evidence="2">
    <location>
        <begin position="258"/>
        <end position="279"/>
    </location>
</feature>
<sequence>MGVVETIPGVSAGTVALITNIYDRLILSAGHAVSGIRAVVTDVPRGAGTQRAREQARGIDWPLVAGVLAGMAVMVVISAAIVAPLVEAHPQRSYALFFGLVLASLWVPFSTSGGTWRPRDVALALAAAAAAFMLTGLPPSDVSDPAPLFVVGSAMIAICALVIPGLSGAFMLLALGMYTTTMDALNNREIGYILLFATGAFLGLSMFVKVLQKLLEEHRHITLVVMTGLLAGSLRALWPWQPWDGESRDLLAPSTDVAMTVGLMAAGVAIVVTALVVSARIESARAPQLQVAAAGTGTDEPVAPTAQETPDTTTAGTRAAPSRNDGTED</sequence>
<feature type="transmembrane region" description="Helical" evidence="2">
    <location>
        <begin position="190"/>
        <end position="208"/>
    </location>
</feature>
<dbReference type="InterPro" id="IPR007163">
    <property type="entry name" value="VCA0040-like"/>
</dbReference>
<evidence type="ECO:0000313" key="3">
    <source>
        <dbReference type="EMBL" id="TXG92657.1"/>
    </source>
</evidence>
<feature type="transmembrane region" description="Helical" evidence="2">
    <location>
        <begin position="93"/>
        <end position="109"/>
    </location>
</feature>
<protein>
    <submittedName>
        <fullName evidence="3">DUF368 domain-containing protein</fullName>
    </submittedName>
</protein>
<gene>
    <name evidence="3" type="ORF">DW322_12675</name>
</gene>